<evidence type="ECO:0000256" key="5">
    <source>
        <dbReference type="ARBA" id="ARBA00022833"/>
    </source>
</evidence>
<dbReference type="GO" id="GO:0046872">
    <property type="term" value="F:metal ion binding"/>
    <property type="evidence" value="ECO:0007669"/>
    <property type="project" value="UniProtKB-UniRule"/>
</dbReference>
<evidence type="ECO:0000313" key="10">
    <source>
        <dbReference type="Proteomes" id="UP000192907"/>
    </source>
</evidence>
<dbReference type="Pfam" id="PF01432">
    <property type="entry name" value="Peptidase_M3"/>
    <property type="match status" value="1"/>
</dbReference>
<dbReference type="PANTHER" id="PTHR43660">
    <property type="entry name" value="DIPEPTIDYL CARBOXYPEPTIDASE"/>
    <property type="match status" value="1"/>
</dbReference>
<evidence type="ECO:0000256" key="4">
    <source>
        <dbReference type="ARBA" id="ARBA00022801"/>
    </source>
</evidence>
<sequence>MQRKKHWLAIAAATYLSSCATTEKQVIPATGSEQIAQNTLIQEWQGPYQGVPAFDKMNLDDLMPAFDYLTAQHLERIDMIASNSKAPTFENTIVALEKADRDMGRLFTYYGIWAANKSSPEFRNIQRQLVPKLSAYNSKITQNQKLFDRVKAVHESKAVKQMGQEEQRLVSLVYDRFARNGATLNSKDKERFAAINRQLAELYVQFGNNILADEENYILYLKKDQLSGLPESFVKSASAIAEKNGKPGLYAITNTRSSMDPFLRFSTERALREKVWNNYYNRGDNNDENDNNQIISQILKLRHERVQLLGYKNFASWRLENRMAKTPEQAEALLLKVWPAAINRVEEEVRDMQAIADAEKANIKIKPWDYRFYAEKVRLKKYDIDSNEVKKYLQLDNLTDAMFYVAGRLFDFRFTPVKEGSVPVFHPDVNVWEVTKISTDEHVGLWYLDPYARPGKRSGAWATSYRSHTNMDGKATNVLSSNNSNFVKAAPGEPILVSWDDANTFFHEFGHALHFLASNVKYPTLNGGVRDYTEFQSQLLERWLLTDEVINRYLKHYKTGKPMPASLIKKIKQASNFNQGFGTTEYLASAIIDLKLHTTDPEGIDPRKFEKETLAGLGMPEELVMRHRTPHFGHVFSGEGYAAGYYGYLWAEVLTSDAAEAFQAAPGGFYDKDLGQRLVKYLFAPRNAIDPNEAYRLFRGKDPKAESLMRDRGFIDSH</sequence>
<dbReference type="Gene3D" id="1.20.1050.40">
    <property type="entry name" value="Endopeptidase. Chain P, domain 1"/>
    <property type="match status" value="1"/>
</dbReference>
<dbReference type="InterPro" id="IPR034005">
    <property type="entry name" value="M3A_DCP"/>
</dbReference>
<keyword evidence="10" id="KW-1185">Reference proteome</keyword>
<dbReference type="InterPro" id="IPR045090">
    <property type="entry name" value="Pept_M3A_M3B"/>
</dbReference>
<dbReference type="SUPFAM" id="SSF55486">
    <property type="entry name" value="Metalloproteases ('zincins'), catalytic domain"/>
    <property type="match status" value="1"/>
</dbReference>
<feature type="domain" description="Peptidase M3A/M3B catalytic" evidence="8">
    <location>
        <begin position="266"/>
        <end position="712"/>
    </location>
</feature>
<protein>
    <submittedName>
        <fullName evidence="9">Peptidyl-dipeptidase Dcp Metallo peptidase. MEROPS family M03A</fullName>
    </submittedName>
</protein>
<evidence type="ECO:0000256" key="7">
    <source>
        <dbReference type="RuleBase" id="RU003435"/>
    </source>
</evidence>
<evidence type="ECO:0000256" key="3">
    <source>
        <dbReference type="ARBA" id="ARBA00022723"/>
    </source>
</evidence>
<evidence type="ECO:0000259" key="8">
    <source>
        <dbReference type="Pfam" id="PF01432"/>
    </source>
</evidence>
<comment type="cofactor">
    <cofactor evidence="7">
        <name>Zn(2+)</name>
        <dbReference type="ChEBI" id="CHEBI:29105"/>
    </cofactor>
    <text evidence="7">Binds 1 zinc ion.</text>
</comment>
<organism evidence="9 10">
    <name type="scientific">Pseudobacteriovorax antillogorgiicola</name>
    <dbReference type="NCBI Taxonomy" id="1513793"/>
    <lineage>
        <taxon>Bacteria</taxon>
        <taxon>Pseudomonadati</taxon>
        <taxon>Bdellovibrionota</taxon>
        <taxon>Oligoflexia</taxon>
        <taxon>Oligoflexales</taxon>
        <taxon>Pseudobacteriovoracaceae</taxon>
        <taxon>Pseudobacteriovorax</taxon>
    </lineage>
</organism>
<keyword evidence="3 7" id="KW-0479">Metal-binding</keyword>
<dbReference type="GO" id="GO:0006508">
    <property type="term" value="P:proteolysis"/>
    <property type="evidence" value="ECO:0007669"/>
    <property type="project" value="UniProtKB-KW"/>
</dbReference>
<dbReference type="Gene3D" id="1.10.1370.10">
    <property type="entry name" value="Neurolysin, domain 3"/>
    <property type="match status" value="1"/>
</dbReference>
<gene>
    <name evidence="9" type="ORF">SAMN06296036_103116</name>
</gene>
<evidence type="ECO:0000256" key="6">
    <source>
        <dbReference type="ARBA" id="ARBA00023049"/>
    </source>
</evidence>
<dbReference type="GO" id="GO:0005829">
    <property type="term" value="C:cytosol"/>
    <property type="evidence" value="ECO:0007669"/>
    <property type="project" value="TreeGrafter"/>
</dbReference>
<keyword evidence="4 7" id="KW-0378">Hydrolase</keyword>
<keyword evidence="2 7" id="KW-0645">Protease</keyword>
<dbReference type="AlphaFoldDB" id="A0A1Y6BAS9"/>
<dbReference type="STRING" id="1513793.SAMN06296036_103116"/>
<dbReference type="Proteomes" id="UP000192907">
    <property type="component" value="Unassembled WGS sequence"/>
</dbReference>
<name>A0A1Y6BAS9_9BACT</name>
<dbReference type="Gene3D" id="3.40.390.10">
    <property type="entry name" value="Collagenase (Catalytic Domain)"/>
    <property type="match status" value="1"/>
</dbReference>
<dbReference type="InterPro" id="IPR024077">
    <property type="entry name" value="Neurolysin/TOP_dom2"/>
</dbReference>
<evidence type="ECO:0000313" key="9">
    <source>
        <dbReference type="EMBL" id="SMF00572.1"/>
    </source>
</evidence>
<evidence type="ECO:0000256" key="1">
    <source>
        <dbReference type="ARBA" id="ARBA00006040"/>
    </source>
</evidence>
<reference evidence="10" key="1">
    <citation type="submission" date="2017-04" db="EMBL/GenBank/DDBJ databases">
        <authorList>
            <person name="Varghese N."/>
            <person name="Submissions S."/>
        </authorList>
    </citation>
    <scope>NUCLEOTIDE SEQUENCE [LARGE SCALE GENOMIC DNA]</scope>
    <source>
        <strain evidence="10">RKEM611</strain>
    </source>
</reference>
<dbReference type="GO" id="GO:0004222">
    <property type="term" value="F:metalloendopeptidase activity"/>
    <property type="evidence" value="ECO:0007669"/>
    <property type="project" value="UniProtKB-EC"/>
</dbReference>
<proteinExistence type="inferred from homology"/>
<dbReference type="GO" id="GO:0004180">
    <property type="term" value="F:carboxypeptidase activity"/>
    <property type="evidence" value="ECO:0007669"/>
    <property type="project" value="TreeGrafter"/>
</dbReference>
<dbReference type="InterPro" id="IPR001567">
    <property type="entry name" value="Pept_M3A_M3B_dom"/>
</dbReference>
<dbReference type="CDD" id="cd06456">
    <property type="entry name" value="M3A_DCP"/>
    <property type="match status" value="1"/>
</dbReference>
<keyword evidence="6 7" id="KW-0482">Metalloprotease</keyword>
<dbReference type="InterPro" id="IPR024080">
    <property type="entry name" value="Neurolysin/TOP_N"/>
</dbReference>
<dbReference type="EMBL" id="FWZT01000003">
    <property type="protein sequence ID" value="SMF00572.1"/>
    <property type="molecule type" value="Genomic_DNA"/>
</dbReference>
<accession>A0A1Y6BAS9</accession>
<dbReference type="PANTHER" id="PTHR43660:SF1">
    <property type="entry name" value="DIPEPTIDYL CARBOXYPEPTIDASE"/>
    <property type="match status" value="1"/>
</dbReference>
<keyword evidence="5 7" id="KW-0862">Zinc</keyword>
<evidence type="ECO:0000256" key="2">
    <source>
        <dbReference type="ARBA" id="ARBA00022670"/>
    </source>
</evidence>
<comment type="similarity">
    <text evidence="1 7">Belongs to the peptidase M3 family.</text>
</comment>
<dbReference type="InterPro" id="IPR024079">
    <property type="entry name" value="MetalloPept_cat_dom_sf"/>
</dbReference>